<name>A0A6L2NW14_TANCI</name>
<dbReference type="EMBL" id="BKCJ010009830">
    <property type="protein sequence ID" value="GEU88815.1"/>
    <property type="molecule type" value="Genomic_DNA"/>
</dbReference>
<proteinExistence type="predicted"/>
<keyword evidence="1" id="KW-0695">RNA-directed DNA polymerase</keyword>
<comment type="caution">
    <text evidence="1">The sequence shown here is derived from an EMBL/GenBank/DDBJ whole genome shotgun (WGS) entry which is preliminary data.</text>
</comment>
<dbReference type="InterPro" id="IPR043502">
    <property type="entry name" value="DNA/RNA_pol_sf"/>
</dbReference>
<dbReference type="SUPFAM" id="SSF56672">
    <property type="entry name" value="DNA/RNA polymerases"/>
    <property type="match status" value="1"/>
</dbReference>
<evidence type="ECO:0000313" key="1">
    <source>
        <dbReference type="EMBL" id="GEU88815.1"/>
    </source>
</evidence>
<dbReference type="Gene3D" id="3.10.10.10">
    <property type="entry name" value="HIV Type 1 Reverse Transcriptase, subunit A, domain 1"/>
    <property type="match status" value="1"/>
</dbReference>
<keyword evidence="1" id="KW-0548">Nucleotidyltransferase</keyword>
<protein>
    <submittedName>
        <fullName evidence="1">Reverse transcriptase</fullName>
    </submittedName>
</protein>
<sequence length="212" mass="24662">MISLTGRIKGLLMFQKFAREELRRLGNDEGTSNTRGSYRRFTKVDFSKFSGEDANGWLFRVQQFLLIATVNEDKKLRFNNVLEDPMVESKNLKQDGEVKVYQEQFEMPIEFPPQRTHDHTINLLPNTPLVIVGPYRLPSNQNDDVEQIFKELSEASVIIERQHPFSSLIVMVKKKDGTWEMCVDYRQLNKFIVKGKLHILVVEELIDELCVA</sequence>
<dbReference type="PANTHER" id="PTHR24559:SF450">
    <property type="entry name" value="RNA-DIRECTED DNA POLYMERASE HOMOLOG"/>
    <property type="match status" value="1"/>
</dbReference>
<gene>
    <name evidence="1" type="ORF">Tci_060793</name>
</gene>
<reference evidence="1" key="1">
    <citation type="journal article" date="2019" name="Sci. Rep.">
        <title>Draft genome of Tanacetum cinerariifolium, the natural source of mosquito coil.</title>
        <authorList>
            <person name="Yamashiro T."/>
            <person name="Shiraishi A."/>
            <person name="Satake H."/>
            <person name="Nakayama K."/>
        </authorList>
    </citation>
    <scope>NUCLEOTIDE SEQUENCE</scope>
</reference>
<keyword evidence="1" id="KW-0808">Transferase</keyword>
<dbReference type="PANTHER" id="PTHR24559">
    <property type="entry name" value="TRANSPOSON TY3-I GAG-POL POLYPROTEIN"/>
    <property type="match status" value="1"/>
</dbReference>
<dbReference type="GO" id="GO:0003964">
    <property type="term" value="F:RNA-directed DNA polymerase activity"/>
    <property type="evidence" value="ECO:0007669"/>
    <property type="project" value="UniProtKB-KW"/>
</dbReference>
<accession>A0A6L2NW14</accession>
<dbReference type="AlphaFoldDB" id="A0A6L2NW14"/>
<dbReference type="InterPro" id="IPR053134">
    <property type="entry name" value="RNA-dir_DNA_polymerase"/>
</dbReference>
<organism evidence="1">
    <name type="scientific">Tanacetum cinerariifolium</name>
    <name type="common">Dalmatian daisy</name>
    <name type="synonym">Chrysanthemum cinerariifolium</name>
    <dbReference type="NCBI Taxonomy" id="118510"/>
    <lineage>
        <taxon>Eukaryota</taxon>
        <taxon>Viridiplantae</taxon>
        <taxon>Streptophyta</taxon>
        <taxon>Embryophyta</taxon>
        <taxon>Tracheophyta</taxon>
        <taxon>Spermatophyta</taxon>
        <taxon>Magnoliopsida</taxon>
        <taxon>eudicotyledons</taxon>
        <taxon>Gunneridae</taxon>
        <taxon>Pentapetalae</taxon>
        <taxon>asterids</taxon>
        <taxon>campanulids</taxon>
        <taxon>Asterales</taxon>
        <taxon>Asteraceae</taxon>
        <taxon>Asteroideae</taxon>
        <taxon>Anthemideae</taxon>
        <taxon>Anthemidinae</taxon>
        <taxon>Tanacetum</taxon>
    </lineage>
</organism>